<dbReference type="Gene3D" id="3.30.572.10">
    <property type="entry name" value="Thymidylate synthase/dCMP hydroxymethylase domain"/>
    <property type="match status" value="1"/>
</dbReference>
<evidence type="ECO:0000256" key="3">
    <source>
        <dbReference type="ARBA" id="ARBA00022679"/>
    </source>
</evidence>
<dbReference type="Proteomes" id="UP001164374">
    <property type="component" value="Unassembled WGS sequence"/>
</dbReference>
<sequence length="354" mass="40591">MYLTAETLDDLLIKVYRKLLRRRGASNINPTKGEATDINGVLLMIRNPRARLSRSERKNTLFSCLGELLWYLSGTDDLKFVQYYIPIYGKFSDDGKTVFGAYGPRLISLNGEVNQIKNVIQTLKSKPHSRRAVIQLFRGEDLAADLVQRREDLPCTCTMQFLVRGVELHMMVMMRSNDAFMGLPHDVFAFTMLQELVARSLGLEVGQYKHAVGSLHLYASDVKAANDYINEDMQERIPMPAMPSGDPWTAVEKLLTAERAIRRGRAPSMRGLDPYWADLIRLLQVYRYSRDAANGPQRRQINVIRKQMVSDMYDTYIAKRARRMVPASTPAEPMLFDEAELDARQETESQHRRH</sequence>
<organism evidence="5 6">
    <name type="scientific">Ralstonia mojiangensis</name>
    <dbReference type="NCBI Taxonomy" id="2953895"/>
    <lineage>
        <taxon>Bacteria</taxon>
        <taxon>Pseudomonadati</taxon>
        <taxon>Pseudomonadota</taxon>
        <taxon>Betaproteobacteria</taxon>
        <taxon>Burkholderiales</taxon>
        <taxon>Burkholderiaceae</taxon>
        <taxon>Ralstonia</taxon>
    </lineage>
</organism>
<comment type="caution">
    <text evidence="5">The sequence shown here is derived from an EMBL/GenBank/DDBJ whole genome shotgun (WGS) entry which is preliminary data.</text>
</comment>
<dbReference type="Pfam" id="PF00303">
    <property type="entry name" value="Thymidylat_synt"/>
    <property type="match status" value="1"/>
</dbReference>
<evidence type="ECO:0000256" key="2">
    <source>
        <dbReference type="ARBA" id="ARBA00022603"/>
    </source>
</evidence>
<reference evidence="5" key="2">
    <citation type="submission" date="2023-02" db="EMBL/GenBank/DDBJ databases">
        <authorList>
            <person name="Lu C.-H."/>
        </authorList>
    </citation>
    <scope>NUCLEOTIDE SEQUENCE</scope>
    <source>
        <strain evidence="5">22TCCZM01-4</strain>
    </source>
</reference>
<dbReference type="GO" id="GO:0005829">
    <property type="term" value="C:cytosol"/>
    <property type="evidence" value="ECO:0007669"/>
    <property type="project" value="TreeGrafter"/>
</dbReference>
<dbReference type="GO" id="GO:0004799">
    <property type="term" value="F:thymidylate synthase activity"/>
    <property type="evidence" value="ECO:0007669"/>
    <property type="project" value="UniProtKB-EC"/>
</dbReference>
<dbReference type="GO" id="GO:0006231">
    <property type="term" value="P:dTMP biosynthetic process"/>
    <property type="evidence" value="ECO:0007669"/>
    <property type="project" value="InterPro"/>
</dbReference>
<evidence type="ECO:0000313" key="6">
    <source>
        <dbReference type="Proteomes" id="UP001164374"/>
    </source>
</evidence>
<name>A0AAE3I2H5_9RALS</name>
<dbReference type="InterPro" id="IPR000398">
    <property type="entry name" value="Thymidylate_synthase"/>
</dbReference>
<dbReference type="InterPro" id="IPR036926">
    <property type="entry name" value="Thymidate_synth/dCMP_Mease_sf"/>
</dbReference>
<evidence type="ECO:0000259" key="4">
    <source>
        <dbReference type="Pfam" id="PF00303"/>
    </source>
</evidence>
<feature type="domain" description="Thymidylate synthase/dCMP hydroxymethylase" evidence="4">
    <location>
        <begin position="57"/>
        <end position="234"/>
    </location>
</feature>
<protein>
    <recommendedName>
        <fullName evidence="1">thymidylate synthase</fullName>
        <ecNumber evidence="1">2.1.1.45</ecNumber>
    </recommendedName>
</protein>
<dbReference type="CDD" id="cd00351">
    <property type="entry name" value="TS_Pyrimidine_HMase"/>
    <property type="match status" value="1"/>
</dbReference>
<dbReference type="PANTHER" id="PTHR11548:SF9">
    <property type="entry name" value="THYMIDYLATE SYNTHASE"/>
    <property type="match status" value="1"/>
</dbReference>
<dbReference type="EMBL" id="JAOCQJ010000002">
    <property type="protein sequence ID" value="MCT7316351.1"/>
    <property type="molecule type" value="Genomic_DNA"/>
</dbReference>
<reference evidence="5" key="1">
    <citation type="journal article" date="2023" name="Front. Microbiol.">
        <title>Ralstonia chuxiongensis sp. nov., Ralstonia mojiangensis sp. nov., and Ralstonia soli sp. nov., isolated from tobacco fields, are three novel species in the family Burkholderiaceae.</title>
        <authorList>
            <person name="Lu C.H."/>
            <person name="Zhang Y.Y."/>
            <person name="Jiang N."/>
            <person name="Chen W."/>
            <person name="Shao X."/>
            <person name="Zhao Z.M."/>
            <person name="Lu W.L."/>
            <person name="Hu X."/>
            <person name="Xi Y.X."/>
            <person name="Zou S.Y."/>
            <person name="Wei Q.J."/>
            <person name="Lin Z.L."/>
            <person name="Gong L."/>
            <person name="Gai X.T."/>
            <person name="Zhang L.Q."/>
            <person name="Li J.Y."/>
            <person name="Jin Y."/>
            <person name="Xia Z.Y."/>
        </authorList>
    </citation>
    <scope>NUCLEOTIDE SEQUENCE</scope>
    <source>
        <strain evidence="5">22TCCZM01-4</strain>
    </source>
</reference>
<dbReference type="InterPro" id="IPR023451">
    <property type="entry name" value="Thymidate_synth/dCMP_Mease_dom"/>
</dbReference>
<evidence type="ECO:0000313" key="5">
    <source>
        <dbReference type="EMBL" id="MCT7316351.1"/>
    </source>
</evidence>
<keyword evidence="3" id="KW-0808">Transferase</keyword>
<proteinExistence type="predicted"/>
<dbReference type="InterPro" id="IPR045097">
    <property type="entry name" value="Thymidate_synth/dCMP_Mease"/>
</dbReference>
<dbReference type="SUPFAM" id="SSF55831">
    <property type="entry name" value="Thymidylate synthase/dCMP hydroxymethylase"/>
    <property type="match status" value="1"/>
</dbReference>
<dbReference type="RefSeq" id="WP_260799074.1">
    <property type="nucleotide sequence ID" value="NZ_JAOCQJ010000002.1"/>
</dbReference>
<gene>
    <name evidence="5" type="ORF">N5I87_10080</name>
</gene>
<dbReference type="PRINTS" id="PR00108">
    <property type="entry name" value="THYMDSNTHASE"/>
</dbReference>
<dbReference type="GO" id="GO:0032259">
    <property type="term" value="P:methylation"/>
    <property type="evidence" value="ECO:0007669"/>
    <property type="project" value="UniProtKB-KW"/>
</dbReference>
<dbReference type="EC" id="2.1.1.45" evidence="1"/>
<accession>A0AAE3I2H5</accession>
<evidence type="ECO:0000256" key="1">
    <source>
        <dbReference type="ARBA" id="ARBA00011947"/>
    </source>
</evidence>
<dbReference type="PANTHER" id="PTHR11548">
    <property type="entry name" value="THYMIDYLATE SYNTHASE 1"/>
    <property type="match status" value="1"/>
</dbReference>
<dbReference type="AlphaFoldDB" id="A0AAE3I2H5"/>
<keyword evidence="2" id="KW-0489">Methyltransferase</keyword>